<dbReference type="EMBL" id="LGUE01000008">
    <property type="protein sequence ID" value="KON82991.1"/>
    <property type="molecule type" value="Genomic_DNA"/>
</dbReference>
<dbReference type="GeneID" id="89536476"/>
<evidence type="ECO:0000313" key="9">
    <source>
        <dbReference type="Proteomes" id="UP000037405"/>
    </source>
</evidence>
<accession>A0A0J5VET3</accession>
<organism evidence="7 9">
    <name type="scientific">Rossellomorea marisflavi</name>
    <dbReference type="NCBI Taxonomy" id="189381"/>
    <lineage>
        <taxon>Bacteria</taxon>
        <taxon>Bacillati</taxon>
        <taxon>Bacillota</taxon>
        <taxon>Bacilli</taxon>
        <taxon>Bacillales</taxon>
        <taxon>Bacillaceae</taxon>
        <taxon>Rossellomorea</taxon>
    </lineage>
</organism>
<comment type="caution">
    <text evidence="7">The sequence shown here is derived from an EMBL/GenBank/DDBJ whole genome shotgun (WGS) entry which is preliminary data.</text>
</comment>
<dbReference type="STRING" id="189381.GCA_900166615_00357"/>
<evidence type="ECO:0000313" key="10">
    <source>
        <dbReference type="Proteomes" id="UP000322997"/>
    </source>
</evidence>
<keyword evidence="9" id="KW-1185">Reference proteome</keyword>
<reference evidence="7" key="2">
    <citation type="submission" date="2015-07" db="EMBL/GenBank/DDBJ databases">
        <title>MeaNS - Measles Nucleotide Surveillance Program.</title>
        <authorList>
            <person name="Tran T."/>
            <person name="Druce J."/>
        </authorList>
    </citation>
    <scope>NUCLEOTIDE SEQUENCE</scope>
    <source>
        <strain evidence="7">JCM 11544</strain>
    </source>
</reference>
<dbReference type="InterPro" id="IPR005598">
    <property type="entry name" value="ATP_synth_I"/>
</dbReference>
<name>A0A0J5VET3_9BACI</name>
<dbReference type="AlphaFoldDB" id="A0A0J5VET3"/>
<keyword evidence="3 6" id="KW-0812">Transmembrane</keyword>
<evidence type="ECO:0000256" key="4">
    <source>
        <dbReference type="ARBA" id="ARBA00022989"/>
    </source>
</evidence>
<dbReference type="PANTHER" id="PTHR40035:SF1">
    <property type="entry name" value="ATP SYNTHASE PROTEIN I"/>
    <property type="match status" value="1"/>
</dbReference>
<dbReference type="RefSeq" id="WP_048004866.1">
    <property type="nucleotide sequence ID" value="NZ_CP081870.1"/>
</dbReference>
<evidence type="ECO:0000256" key="3">
    <source>
        <dbReference type="ARBA" id="ARBA00022692"/>
    </source>
</evidence>
<protein>
    <submittedName>
        <fullName evidence="7">ATP synthase I</fullName>
    </submittedName>
    <submittedName>
        <fullName evidence="8">ATP synthase subunit I</fullName>
    </submittedName>
</protein>
<evidence type="ECO:0000256" key="2">
    <source>
        <dbReference type="ARBA" id="ARBA00022475"/>
    </source>
</evidence>
<comment type="subcellular location">
    <subcellularLocation>
        <location evidence="1">Cell membrane</location>
        <topology evidence="1">Multi-pass membrane protein</topology>
    </subcellularLocation>
</comment>
<feature type="transmembrane region" description="Helical" evidence="6">
    <location>
        <begin position="95"/>
        <end position="117"/>
    </location>
</feature>
<reference evidence="9" key="1">
    <citation type="submission" date="2015-07" db="EMBL/GenBank/DDBJ databases">
        <title>Fjat-14235 jcm11544.</title>
        <authorList>
            <person name="Liu B."/>
            <person name="Wang J."/>
            <person name="Zhu Y."/>
            <person name="Liu G."/>
            <person name="Chen Q."/>
            <person name="Chen Z."/>
            <person name="Lan J."/>
            <person name="Che J."/>
            <person name="Ge C."/>
            <person name="Shi H."/>
            <person name="Pan Z."/>
            <person name="Liu X."/>
        </authorList>
    </citation>
    <scope>NUCLEOTIDE SEQUENCE [LARGE SCALE GENOMIC DNA]</scope>
    <source>
        <strain evidence="9">JCM 11544</strain>
    </source>
</reference>
<dbReference type="InterPro" id="IPR039072">
    <property type="entry name" value="ATP_synth_I_Bacilli"/>
</dbReference>
<dbReference type="PATRIC" id="fig|189381.11.peg.803"/>
<keyword evidence="2" id="KW-1003">Cell membrane</keyword>
<reference evidence="8 10" key="3">
    <citation type="submission" date="2019-08" db="EMBL/GenBank/DDBJ databases">
        <title>Bacillus genomes from the desert of Cuatro Cienegas, Coahuila.</title>
        <authorList>
            <person name="Olmedo-Alvarez G."/>
        </authorList>
    </citation>
    <scope>NUCLEOTIDE SEQUENCE [LARGE SCALE GENOMIC DNA]</scope>
    <source>
        <strain evidence="8 10">CH108_3D</strain>
    </source>
</reference>
<proteinExistence type="predicted"/>
<feature type="transmembrane region" description="Helical" evidence="6">
    <location>
        <begin position="72"/>
        <end position="89"/>
    </location>
</feature>
<keyword evidence="4 6" id="KW-1133">Transmembrane helix</keyword>
<dbReference type="Pfam" id="PF03899">
    <property type="entry name" value="ATP-synt_I"/>
    <property type="match status" value="1"/>
</dbReference>
<dbReference type="Proteomes" id="UP000037405">
    <property type="component" value="Unassembled WGS sequence"/>
</dbReference>
<evidence type="ECO:0000313" key="8">
    <source>
        <dbReference type="EMBL" id="TYS52404.1"/>
    </source>
</evidence>
<sequence>MPELQELFNRHRKYILFLLSFYVLGWGFTSYQSIFLGLILGTSVSLFSHWLIMRRTLRFGDAVVAGQKVRSLGTYSRMAGAAFVAIIAIEYPEYFHLYSAIIGLMTIYIVIMIDYFIQQLQPHK</sequence>
<feature type="transmembrane region" description="Helical" evidence="6">
    <location>
        <begin position="34"/>
        <end position="52"/>
    </location>
</feature>
<evidence type="ECO:0000313" key="7">
    <source>
        <dbReference type="EMBL" id="KON82991.1"/>
    </source>
</evidence>
<dbReference type="Proteomes" id="UP000322997">
    <property type="component" value="Unassembled WGS sequence"/>
</dbReference>
<keyword evidence="5 6" id="KW-0472">Membrane</keyword>
<dbReference type="OrthoDB" id="2355635at2"/>
<evidence type="ECO:0000256" key="6">
    <source>
        <dbReference type="SAM" id="Phobius"/>
    </source>
</evidence>
<dbReference type="EMBL" id="VTEQ01000005">
    <property type="protein sequence ID" value="TYS52404.1"/>
    <property type="molecule type" value="Genomic_DNA"/>
</dbReference>
<dbReference type="GO" id="GO:0005886">
    <property type="term" value="C:plasma membrane"/>
    <property type="evidence" value="ECO:0007669"/>
    <property type="project" value="UniProtKB-SubCell"/>
</dbReference>
<dbReference type="PANTHER" id="PTHR40035">
    <property type="entry name" value="ATP SYNTHASE PROTEIN I"/>
    <property type="match status" value="1"/>
</dbReference>
<gene>
    <name evidence="7" type="ORF">AF331_19315</name>
    <name evidence="8" type="ORF">FZC83_16355</name>
</gene>
<feature type="transmembrane region" description="Helical" evidence="6">
    <location>
        <begin position="12"/>
        <end position="28"/>
    </location>
</feature>
<evidence type="ECO:0000256" key="5">
    <source>
        <dbReference type="ARBA" id="ARBA00023136"/>
    </source>
</evidence>
<evidence type="ECO:0000256" key="1">
    <source>
        <dbReference type="ARBA" id="ARBA00004651"/>
    </source>
</evidence>